<dbReference type="EMBL" id="QRHR01000005">
    <property type="protein sequence ID" value="RHF88880.1"/>
    <property type="molecule type" value="Genomic_DNA"/>
</dbReference>
<keyword evidence="8" id="KW-1185">Reference proteome</keyword>
<dbReference type="InterPro" id="IPR010724">
    <property type="entry name" value="RepA_N"/>
</dbReference>
<evidence type="ECO:0000259" key="1">
    <source>
        <dbReference type="Pfam" id="PF06970"/>
    </source>
</evidence>
<evidence type="ECO:0000313" key="4">
    <source>
        <dbReference type="EMBL" id="RHF88880.1"/>
    </source>
</evidence>
<dbReference type="Proteomes" id="UP000283314">
    <property type="component" value="Unassembled WGS sequence"/>
</dbReference>
<organism evidence="5 6">
    <name type="scientific">Eubacterium ventriosum</name>
    <dbReference type="NCBI Taxonomy" id="39496"/>
    <lineage>
        <taxon>Bacteria</taxon>
        <taxon>Bacillati</taxon>
        <taxon>Bacillota</taxon>
        <taxon>Clostridia</taxon>
        <taxon>Eubacteriales</taxon>
        <taxon>Eubacteriaceae</taxon>
        <taxon>Eubacterium</taxon>
    </lineage>
</organism>
<evidence type="ECO:0000313" key="7">
    <source>
        <dbReference type="Proteomes" id="UP000284598"/>
    </source>
</evidence>
<dbReference type="Proteomes" id="UP000286186">
    <property type="component" value="Unassembled WGS sequence"/>
</dbReference>
<dbReference type="Proteomes" id="UP000284598">
    <property type="component" value="Unassembled WGS sequence"/>
</dbReference>
<dbReference type="RefSeq" id="WP_117901001.1">
    <property type="nucleotide sequence ID" value="NZ_CABJDQ010000007.1"/>
</dbReference>
<dbReference type="EMBL" id="QSFD01000006">
    <property type="protein sequence ID" value="RHA18303.1"/>
    <property type="molecule type" value="Genomic_DNA"/>
</dbReference>
<comment type="caution">
    <text evidence="5">The sequence shown here is derived from an EMBL/GenBank/DDBJ whole genome shotgun (WGS) entry which is preliminary data.</text>
</comment>
<dbReference type="GeneID" id="66467592"/>
<evidence type="ECO:0000313" key="2">
    <source>
        <dbReference type="EMBL" id="RHA18303.1"/>
    </source>
</evidence>
<evidence type="ECO:0000313" key="6">
    <source>
        <dbReference type="Proteomes" id="UP000283314"/>
    </source>
</evidence>
<sequence>MNQYIKRETKIENYDPCPRFLSKMKVSPIAKLVYTTLLGRTFLSRKNGLKDENGNVYVIYPVRALAKYIWVKRNKCQGKG</sequence>
<dbReference type="Proteomes" id="UP000284779">
    <property type="component" value="Unassembled WGS sequence"/>
</dbReference>
<evidence type="ECO:0000313" key="9">
    <source>
        <dbReference type="Proteomes" id="UP000286186"/>
    </source>
</evidence>
<reference evidence="6 7" key="1">
    <citation type="submission" date="2018-08" db="EMBL/GenBank/DDBJ databases">
        <title>A genome reference for cultivated species of the human gut microbiota.</title>
        <authorList>
            <person name="Zou Y."/>
            <person name="Xue W."/>
            <person name="Luo G."/>
        </authorList>
    </citation>
    <scope>NUCLEOTIDE SEQUENCE [LARGE SCALE GENOMIC DNA]</scope>
    <source>
        <strain evidence="5 6">AF37-4</strain>
        <strain evidence="4 9">AM23-22</strain>
        <strain evidence="3 7">AM43-2</strain>
        <strain evidence="2 8">AM44-11BH</strain>
    </source>
</reference>
<proteinExistence type="predicted"/>
<evidence type="ECO:0000313" key="3">
    <source>
        <dbReference type="EMBL" id="RHA56667.1"/>
    </source>
</evidence>
<accession>A0A415L6A9</accession>
<name>A0A415L6A9_9FIRM</name>
<evidence type="ECO:0000313" key="8">
    <source>
        <dbReference type="Proteomes" id="UP000284779"/>
    </source>
</evidence>
<protein>
    <recommendedName>
        <fullName evidence="1">Replication initiator A N-terminal domain-containing protein</fullName>
    </recommendedName>
</protein>
<dbReference type="Pfam" id="PF06970">
    <property type="entry name" value="RepA_N"/>
    <property type="match status" value="1"/>
</dbReference>
<dbReference type="EMBL" id="QSFO01000002">
    <property type="protein sequence ID" value="RHA56667.1"/>
    <property type="molecule type" value="Genomic_DNA"/>
</dbReference>
<dbReference type="AlphaFoldDB" id="A0A415L6A9"/>
<dbReference type="EMBL" id="QROT01000007">
    <property type="protein sequence ID" value="RHL44122.1"/>
    <property type="molecule type" value="Genomic_DNA"/>
</dbReference>
<gene>
    <name evidence="5" type="ORF">DW018_10085</name>
    <name evidence="4" type="ORF">DW652_06500</name>
    <name evidence="3" type="ORF">DW929_02115</name>
    <name evidence="2" type="ORF">DW944_07180</name>
</gene>
<evidence type="ECO:0000313" key="5">
    <source>
        <dbReference type="EMBL" id="RHL44122.1"/>
    </source>
</evidence>
<feature type="domain" description="Replication initiator A N-terminal" evidence="1">
    <location>
        <begin position="25"/>
        <end position="75"/>
    </location>
</feature>